<dbReference type="GO" id="GO:0005829">
    <property type="term" value="C:cytosol"/>
    <property type="evidence" value="ECO:0007669"/>
    <property type="project" value="TreeGrafter"/>
</dbReference>
<evidence type="ECO:0000256" key="3">
    <source>
        <dbReference type="ARBA" id="ARBA00009595"/>
    </source>
</evidence>
<dbReference type="InterPro" id="IPR000086">
    <property type="entry name" value="NUDIX_hydrolase_dom"/>
</dbReference>
<comment type="similarity">
    <text evidence="3">Belongs to the Nudix hydrolase family. NudC subfamily.</text>
</comment>
<organism evidence="11 12">
    <name type="scientific">Lactobacillus equicursoris</name>
    <dbReference type="NCBI Taxonomy" id="420645"/>
    <lineage>
        <taxon>Bacteria</taxon>
        <taxon>Bacillati</taxon>
        <taxon>Bacillota</taxon>
        <taxon>Bacilli</taxon>
        <taxon>Lactobacillales</taxon>
        <taxon>Lactobacillaceae</taxon>
        <taxon>Lactobacillus</taxon>
    </lineage>
</organism>
<gene>
    <name evidence="11" type="ORF">FYJ61_00045</name>
</gene>
<dbReference type="InterPro" id="IPR015797">
    <property type="entry name" value="NUDIX_hydrolase-like_dom_sf"/>
</dbReference>
<evidence type="ECO:0000256" key="5">
    <source>
        <dbReference type="ARBA" id="ARBA00022723"/>
    </source>
</evidence>
<keyword evidence="5" id="KW-0479">Metal-binding</keyword>
<dbReference type="Gene3D" id="3.90.79.10">
    <property type="entry name" value="Nucleoside Triphosphate Pyrophosphohydrolase"/>
    <property type="match status" value="1"/>
</dbReference>
<protein>
    <recommendedName>
        <fullName evidence="4">NAD(+) diphosphatase</fullName>
        <ecNumber evidence="4">3.6.1.22</ecNumber>
    </recommendedName>
</protein>
<evidence type="ECO:0000256" key="6">
    <source>
        <dbReference type="ARBA" id="ARBA00022801"/>
    </source>
</evidence>
<evidence type="ECO:0000256" key="9">
    <source>
        <dbReference type="ARBA" id="ARBA00023679"/>
    </source>
</evidence>
<dbReference type="Pfam" id="PF00293">
    <property type="entry name" value="NUDIX"/>
    <property type="match status" value="1"/>
</dbReference>
<feature type="domain" description="Nudix hydrolase" evidence="10">
    <location>
        <begin position="38"/>
        <end position="160"/>
    </location>
</feature>
<dbReference type="GO" id="GO:0046872">
    <property type="term" value="F:metal ion binding"/>
    <property type="evidence" value="ECO:0007669"/>
    <property type="project" value="UniProtKB-KW"/>
</dbReference>
<dbReference type="PANTHER" id="PTHR42904">
    <property type="entry name" value="NUDIX HYDROLASE, NUDC SUBFAMILY"/>
    <property type="match status" value="1"/>
</dbReference>
<dbReference type="CDD" id="cd03429">
    <property type="entry name" value="NUDIX_NADH_pyrophosphatase_Nudt13"/>
    <property type="match status" value="1"/>
</dbReference>
<sequence>MFELNYCPQCGQKLTKRSLPLEGEVPYCEKCQDFRFPIFSVAVSMIVMNQAKDKVLLIKQYGRDSYILVAGYVNKGEDSEATCRRELKEELNLDLKSLSFNRSSYFAPSNVLMLNYTVVVDEDQLVTPNEEVDAWDWLSVDEARKQIRPNSLAEEFLDEYLDKLSESN</sequence>
<dbReference type="PANTHER" id="PTHR42904:SF6">
    <property type="entry name" value="NAD-CAPPED RNA HYDROLASE NUDT12"/>
    <property type="match status" value="1"/>
</dbReference>
<dbReference type="EMBL" id="VUMW01000001">
    <property type="protein sequence ID" value="MST78901.1"/>
    <property type="molecule type" value="Genomic_DNA"/>
</dbReference>
<evidence type="ECO:0000256" key="2">
    <source>
        <dbReference type="ARBA" id="ARBA00001947"/>
    </source>
</evidence>
<reference evidence="11 12" key="1">
    <citation type="submission" date="2019-08" db="EMBL/GenBank/DDBJ databases">
        <title>In-depth cultivation of the pig gut microbiome towards novel bacterial diversity and tailored functional studies.</title>
        <authorList>
            <person name="Wylensek D."/>
            <person name="Hitch T.C.A."/>
            <person name="Clavel T."/>
        </authorList>
    </citation>
    <scope>NUCLEOTIDE SEQUENCE [LARGE SCALE GENOMIC DNA]</scope>
    <source>
        <strain evidence="11 12">WCA-470BD-2E</strain>
    </source>
</reference>
<dbReference type="PROSITE" id="PS51462">
    <property type="entry name" value="NUDIX"/>
    <property type="match status" value="1"/>
</dbReference>
<dbReference type="GO" id="GO:0019677">
    <property type="term" value="P:NAD+ catabolic process"/>
    <property type="evidence" value="ECO:0007669"/>
    <property type="project" value="TreeGrafter"/>
</dbReference>
<comment type="catalytic activity">
    <reaction evidence="9">
        <text>a 5'-end NAD(+)-phospho-ribonucleoside in mRNA + H2O = a 5'-end phospho-adenosine-phospho-ribonucleoside in mRNA + beta-nicotinamide D-ribonucleotide + 2 H(+)</text>
        <dbReference type="Rhea" id="RHEA:60876"/>
        <dbReference type="Rhea" id="RHEA-COMP:15698"/>
        <dbReference type="Rhea" id="RHEA-COMP:15719"/>
        <dbReference type="ChEBI" id="CHEBI:14649"/>
        <dbReference type="ChEBI" id="CHEBI:15377"/>
        <dbReference type="ChEBI" id="CHEBI:15378"/>
        <dbReference type="ChEBI" id="CHEBI:144029"/>
        <dbReference type="ChEBI" id="CHEBI:144051"/>
    </reaction>
    <physiologicalReaction direction="left-to-right" evidence="9">
        <dbReference type="Rhea" id="RHEA:60877"/>
    </physiologicalReaction>
</comment>
<dbReference type="SUPFAM" id="SSF55811">
    <property type="entry name" value="Nudix"/>
    <property type="match status" value="1"/>
</dbReference>
<proteinExistence type="inferred from homology"/>
<dbReference type="InterPro" id="IPR050241">
    <property type="entry name" value="NAD-cap_RNA_hydrolase_NudC"/>
</dbReference>
<dbReference type="GO" id="GO:0035529">
    <property type="term" value="F:NADH pyrophosphatase activity"/>
    <property type="evidence" value="ECO:0007669"/>
    <property type="project" value="TreeGrafter"/>
</dbReference>
<evidence type="ECO:0000256" key="4">
    <source>
        <dbReference type="ARBA" id="ARBA00012381"/>
    </source>
</evidence>
<evidence type="ECO:0000256" key="7">
    <source>
        <dbReference type="ARBA" id="ARBA00022842"/>
    </source>
</evidence>
<dbReference type="InterPro" id="IPR049734">
    <property type="entry name" value="NudC-like_C"/>
</dbReference>
<accession>A0A844FK64</accession>
<name>A0A844FK64_9LACO</name>
<evidence type="ECO:0000259" key="10">
    <source>
        <dbReference type="PROSITE" id="PS51462"/>
    </source>
</evidence>
<keyword evidence="8" id="KW-0520">NAD</keyword>
<dbReference type="Proteomes" id="UP000452141">
    <property type="component" value="Unassembled WGS sequence"/>
</dbReference>
<evidence type="ECO:0000313" key="11">
    <source>
        <dbReference type="EMBL" id="MST78901.1"/>
    </source>
</evidence>
<evidence type="ECO:0000256" key="1">
    <source>
        <dbReference type="ARBA" id="ARBA00001946"/>
    </source>
</evidence>
<dbReference type="PROSITE" id="PS00893">
    <property type="entry name" value="NUDIX_BOX"/>
    <property type="match status" value="1"/>
</dbReference>
<dbReference type="RefSeq" id="WP_154486129.1">
    <property type="nucleotide sequence ID" value="NZ_VUMW01000001.1"/>
</dbReference>
<comment type="cofactor">
    <cofactor evidence="1">
        <name>Mg(2+)</name>
        <dbReference type="ChEBI" id="CHEBI:18420"/>
    </cofactor>
</comment>
<dbReference type="AlphaFoldDB" id="A0A844FK64"/>
<evidence type="ECO:0000256" key="8">
    <source>
        <dbReference type="ARBA" id="ARBA00023027"/>
    </source>
</evidence>
<dbReference type="InterPro" id="IPR020084">
    <property type="entry name" value="NUDIX_hydrolase_CS"/>
</dbReference>
<comment type="caution">
    <text evidence="11">The sequence shown here is derived from an EMBL/GenBank/DDBJ whole genome shotgun (WGS) entry which is preliminary data.</text>
</comment>
<dbReference type="GO" id="GO:0006742">
    <property type="term" value="P:NADP+ catabolic process"/>
    <property type="evidence" value="ECO:0007669"/>
    <property type="project" value="TreeGrafter"/>
</dbReference>
<comment type="cofactor">
    <cofactor evidence="2">
        <name>Zn(2+)</name>
        <dbReference type="ChEBI" id="CHEBI:29105"/>
    </cofactor>
</comment>
<dbReference type="EC" id="3.6.1.22" evidence="4"/>
<evidence type="ECO:0000313" key="12">
    <source>
        <dbReference type="Proteomes" id="UP000452141"/>
    </source>
</evidence>
<keyword evidence="7" id="KW-0460">Magnesium</keyword>
<keyword evidence="6" id="KW-0378">Hydrolase</keyword>